<feature type="compositionally biased region" description="Polar residues" evidence="1">
    <location>
        <begin position="67"/>
        <end position="80"/>
    </location>
</feature>
<sequence length="763" mass="84828">MAAPALHAANAMQVRRHVLWAAEQIAQAREQFAARPQLVGYSISRMDESLDSLANWKPFQKSIVSSGLRTGHAGSSSPSTFPRLLPDDDVDSGYSGSPNNILEPTSEGFSKPASFFIGSLWPAASVFYEPPIPENLQNIPENPPIGVSRVTTENGRQDNAGESQDTPITALYRQKEEEIKVLTRYGQARSKRVQMKRVQMKRLHMEMLQSKMSGRQPDLDHGREEEEEEEEEEKVLRQPQHDHGNGDRPVKEHIHDSGAVGIIRWVDATEHTSFLSSPSVIQEVTTSVDSSPAATTLPLTPKDLSAGSSRELLLELSQVLEGSDIGHDACTPAQADTVPSDWTYDADSPLTTTPTSDASDSPDSSTSPSSSPLEVGSKTTVSSSGSGQERDGSDDGPPRKKRNRDQESIIFDAWQPSSCANQMPCPFLELDGCQGTNPTISELMRSLANRHRKIICKDCCKLLSVPEGEKKPLNVLQKHASERCEPRCIGTSCSTEPADNAPYHRRTEKCPTWQTLTKEDRWKFIWMLINPESDPPVPNFQQGPGFEHSTQRRLCKQQPRARVNEICADLWRNNEAKEKRISTLEHELSMSNEYSKQMQQKYDDKVGNLENIIETLLEHLSDKAIDVPRALRRRLRQECPTILVDEPAILKPSATKMAPIPHVSQPLMPLPQGFSAPFSPQSIPWPPPSPPRFYNAHPQQLVDSGNIYHNPQMSMEINTGYQTGVGGTAWSPHEFHQMWNNAAWGQQPQLQNAFEGGSLENGT</sequence>
<feature type="compositionally biased region" description="Polar residues" evidence="1">
    <location>
        <begin position="94"/>
        <end position="103"/>
    </location>
</feature>
<feature type="region of interest" description="Disordered" evidence="1">
    <location>
        <begin position="208"/>
        <end position="253"/>
    </location>
</feature>
<evidence type="ECO:0000313" key="3">
    <source>
        <dbReference type="Proteomes" id="UP000249619"/>
    </source>
</evidence>
<feature type="compositionally biased region" description="Basic and acidic residues" evidence="1">
    <location>
        <begin position="388"/>
        <end position="398"/>
    </location>
</feature>
<comment type="caution">
    <text evidence="2">The sequence shown here is derived from an EMBL/GenBank/DDBJ whole genome shotgun (WGS) entry which is preliminary data.</text>
</comment>
<evidence type="ECO:0000313" key="2">
    <source>
        <dbReference type="EMBL" id="RAR13016.1"/>
    </source>
</evidence>
<organism evidence="2 3">
    <name type="scientific">Stemphylium lycopersici</name>
    <name type="common">Tomato gray leaf spot disease fungus</name>
    <name type="synonym">Thyrospora lycopersici</name>
    <dbReference type="NCBI Taxonomy" id="183478"/>
    <lineage>
        <taxon>Eukaryota</taxon>
        <taxon>Fungi</taxon>
        <taxon>Dikarya</taxon>
        <taxon>Ascomycota</taxon>
        <taxon>Pezizomycotina</taxon>
        <taxon>Dothideomycetes</taxon>
        <taxon>Pleosporomycetidae</taxon>
        <taxon>Pleosporales</taxon>
        <taxon>Pleosporineae</taxon>
        <taxon>Pleosporaceae</taxon>
        <taxon>Stemphylium</taxon>
    </lineage>
</organism>
<accession>A0A364N6X2</accession>
<feature type="region of interest" description="Disordered" evidence="1">
    <location>
        <begin position="325"/>
        <end position="404"/>
    </location>
</feature>
<feature type="compositionally biased region" description="Low complexity" evidence="1">
    <location>
        <begin position="345"/>
        <end position="387"/>
    </location>
</feature>
<name>A0A364N6X2_STELY</name>
<dbReference type="EMBL" id="QGDH01000042">
    <property type="protein sequence ID" value="RAR13016.1"/>
    <property type="molecule type" value="Genomic_DNA"/>
</dbReference>
<evidence type="ECO:0000256" key="1">
    <source>
        <dbReference type="SAM" id="MobiDB-lite"/>
    </source>
</evidence>
<feature type="region of interest" description="Disordered" evidence="1">
    <location>
        <begin position="67"/>
        <end position="106"/>
    </location>
</feature>
<protein>
    <submittedName>
        <fullName evidence="2">Uncharacterized protein</fullName>
    </submittedName>
</protein>
<dbReference type="AlphaFoldDB" id="A0A364N6X2"/>
<dbReference type="Proteomes" id="UP000249619">
    <property type="component" value="Unassembled WGS sequence"/>
</dbReference>
<gene>
    <name evidence="2" type="ORF">DDE83_003682</name>
</gene>
<feature type="compositionally biased region" description="Basic and acidic residues" evidence="1">
    <location>
        <begin position="234"/>
        <end position="253"/>
    </location>
</feature>
<keyword evidence="3" id="KW-1185">Reference proteome</keyword>
<reference evidence="3" key="1">
    <citation type="submission" date="2018-05" db="EMBL/GenBank/DDBJ databases">
        <title>Draft genome sequence of Stemphylium lycopersici strain CIDEFI 213.</title>
        <authorList>
            <person name="Medina R."/>
            <person name="Franco M.E.E."/>
            <person name="Lucentini C.G."/>
            <person name="Saparrat M.C.N."/>
            <person name="Balatti P.A."/>
        </authorList>
    </citation>
    <scope>NUCLEOTIDE SEQUENCE [LARGE SCALE GENOMIC DNA]</scope>
    <source>
        <strain evidence="3">CIDEFI 213</strain>
    </source>
</reference>
<proteinExistence type="predicted"/>